<dbReference type="AlphaFoldDB" id="A0A7J0EEF8"/>
<feature type="compositionally biased region" description="Basic and acidic residues" evidence="1">
    <location>
        <begin position="256"/>
        <end position="272"/>
    </location>
</feature>
<dbReference type="InterPro" id="IPR011990">
    <property type="entry name" value="TPR-like_helical_dom_sf"/>
</dbReference>
<sequence>MPKFKFGLAVTNSIIVTKQLLQSHVNGFETVSRERETEQSYGRRTLHSPPATTPTQSTTSQRRSVSPRTTTSSTPTDHPPTPPPESSPRPFPTPRRPSRSSPTAPRATIASAPPTWGSAATMTPSRRTRMASKSTPTTRPSSPASPPPSPPLSRLASPRPLETSLLGRRCGPGSSPIRPRGPPFNRTISRIRCWTFRKPYHSQSPFVGSEDYASFGGVVELKLWRPNSAEDADIPDAEMTEEELEPEGMDMPEEEREARERKKESHKEKEKGNAAFEGAIQHYAKAIELDDRAVVYLEMGQIRARTKRDCTEKDHEVERERSRVLREVEERGSERAIEKARKMLLLRGRDEAAAAEEEASFEGGPSRARHRVGRNSLNTIRLEEKEKREKEMLREIIEEADEYKVEFYRRRKLACENNKASNRKGRSMKKEHAVLCKEVKGITANSFLGSKVFSALQNLSTEHENLKNKYHEESESLKKSTLKSVLNESCSIMK</sequence>
<dbReference type="Gene3D" id="1.25.40.10">
    <property type="entry name" value="Tetratricopeptide repeat domain"/>
    <property type="match status" value="1"/>
</dbReference>
<keyword evidence="3" id="KW-1185">Reference proteome</keyword>
<protein>
    <submittedName>
        <fullName evidence="2">Clathrin light chain protein</fullName>
    </submittedName>
</protein>
<feature type="region of interest" description="Disordered" evidence="1">
    <location>
        <begin position="229"/>
        <end position="274"/>
    </location>
</feature>
<comment type="caution">
    <text evidence="2">The sequence shown here is derived from an EMBL/GenBank/DDBJ whole genome shotgun (WGS) entry which is preliminary data.</text>
</comment>
<evidence type="ECO:0000313" key="2">
    <source>
        <dbReference type="EMBL" id="GFY84546.1"/>
    </source>
</evidence>
<feature type="compositionally biased region" description="Pro residues" evidence="1">
    <location>
        <begin position="77"/>
        <end position="95"/>
    </location>
</feature>
<feature type="compositionally biased region" description="Low complexity" evidence="1">
    <location>
        <begin position="152"/>
        <end position="178"/>
    </location>
</feature>
<feature type="compositionally biased region" description="Low complexity" evidence="1">
    <location>
        <begin position="131"/>
        <end position="142"/>
    </location>
</feature>
<organism evidence="2 3">
    <name type="scientific">Actinidia rufa</name>
    <dbReference type="NCBI Taxonomy" id="165716"/>
    <lineage>
        <taxon>Eukaryota</taxon>
        <taxon>Viridiplantae</taxon>
        <taxon>Streptophyta</taxon>
        <taxon>Embryophyta</taxon>
        <taxon>Tracheophyta</taxon>
        <taxon>Spermatophyta</taxon>
        <taxon>Magnoliopsida</taxon>
        <taxon>eudicotyledons</taxon>
        <taxon>Gunneridae</taxon>
        <taxon>Pentapetalae</taxon>
        <taxon>asterids</taxon>
        <taxon>Ericales</taxon>
        <taxon>Actinidiaceae</taxon>
        <taxon>Actinidia</taxon>
    </lineage>
</organism>
<proteinExistence type="predicted"/>
<evidence type="ECO:0000256" key="1">
    <source>
        <dbReference type="SAM" id="MobiDB-lite"/>
    </source>
</evidence>
<feature type="region of interest" description="Disordered" evidence="1">
    <location>
        <begin position="31"/>
        <end position="184"/>
    </location>
</feature>
<feature type="compositionally biased region" description="Low complexity" evidence="1">
    <location>
        <begin position="99"/>
        <end position="108"/>
    </location>
</feature>
<reference evidence="2 3" key="1">
    <citation type="submission" date="2019-07" db="EMBL/GenBank/DDBJ databases">
        <title>De Novo Assembly of kiwifruit Actinidia rufa.</title>
        <authorList>
            <person name="Sugita-Konishi S."/>
            <person name="Sato K."/>
            <person name="Mori E."/>
            <person name="Abe Y."/>
            <person name="Kisaki G."/>
            <person name="Hamano K."/>
            <person name="Suezawa K."/>
            <person name="Otani M."/>
            <person name="Fukuda T."/>
            <person name="Manabe T."/>
            <person name="Gomi K."/>
            <person name="Tabuchi M."/>
            <person name="Akimitsu K."/>
            <person name="Kataoka I."/>
        </authorList>
    </citation>
    <scope>NUCLEOTIDE SEQUENCE [LARGE SCALE GENOMIC DNA]</scope>
    <source>
        <strain evidence="3">cv. Fuchu</strain>
    </source>
</reference>
<name>A0A7J0EEF8_9ERIC</name>
<dbReference type="EMBL" id="BJWL01000003">
    <property type="protein sequence ID" value="GFY84546.1"/>
    <property type="molecule type" value="Genomic_DNA"/>
</dbReference>
<feature type="compositionally biased region" description="Low complexity" evidence="1">
    <location>
        <begin position="48"/>
        <end position="76"/>
    </location>
</feature>
<gene>
    <name evidence="2" type="ORF">Acr_03g0013200</name>
</gene>
<accession>A0A7J0EEF8</accession>
<evidence type="ECO:0000313" key="3">
    <source>
        <dbReference type="Proteomes" id="UP000585474"/>
    </source>
</evidence>
<feature type="compositionally biased region" description="Acidic residues" evidence="1">
    <location>
        <begin position="230"/>
        <end position="255"/>
    </location>
</feature>
<dbReference type="Proteomes" id="UP000585474">
    <property type="component" value="Unassembled WGS sequence"/>
</dbReference>